<gene>
    <name evidence="1" type="ORF">NYM_LOCUS16466</name>
</gene>
<dbReference type="Gramene" id="NC3G0231610.1">
    <property type="protein sequence ID" value="NC3G0231610.1:cds"/>
    <property type="gene ID" value="NC3G0231610"/>
</dbReference>
<proteinExistence type="predicted"/>
<accession>A0A5K1BEG6</accession>
<organism evidence="1">
    <name type="scientific">Nymphaea colorata</name>
    <name type="common">pocket water lily</name>
    <dbReference type="NCBI Taxonomy" id="210225"/>
    <lineage>
        <taxon>Eukaryota</taxon>
        <taxon>Viridiplantae</taxon>
        <taxon>Streptophyta</taxon>
        <taxon>Embryophyta</taxon>
        <taxon>Tracheophyta</taxon>
        <taxon>Spermatophyta</taxon>
        <taxon>Magnoliopsida</taxon>
        <taxon>Nymphaeales</taxon>
        <taxon>Nymphaeaceae</taxon>
        <taxon>Nymphaea</taxon>
    </lineage>
</organism>
<protein>
    <submittedName>
        <fullName evidence="1">Uncharacterized protein</fullName>
    </submittedName>
</protein>
<sequence>MHVCLLRMNGLMHLIYVSS</sequence>
<dbReference type="EMBL" id="LR721781">
    <property type="protein sequence ID" value="VVW12974.1"/>
    <property type="molecule type" value="Genomic_DNA"/>
</dbReference>
<evidence type="ECO:0000313" key="1">
    <source>
        <dbReference type="EMBL" id="VVW12974.1"/>
    </source>
</evidence>
<dbReference type="AlphaFoldDB" id="A0A5K1BEG6"/>
<name>A0A5K1BEG6_9MAGN</name>
<reference evidence="1" key="1">
    <citation type="submission" date="2019-09" db="EMBL/GenBank/DDBJ databases">
        <authorList>
            <person name="Zhang L."/>
        </authorList>
    </citation>
    <scope>NUCLEOTIDE SEQUENCE</scope>
</reference>